<name>A0ABP3LKH8_9BACI</name>
<feature type="transmembrane region" description="Helical" evidence="6">
    <location>
        <begin position="117"/>
        <end position="136"/>
    </location>
</feature>
<evidence type="ECO:0000256" key="4">
    <source>
        <dbReference type="ARBA" id="ARBA00022989"/>
    </source>
</evidence>
<feature type="transmembrane region" description="Helical" evidence="6">
    <location>
        <begin position="94"/>
        <end position="111"/>
    </location>
</feature>
<keyword evidence="2" id="KW-1003">Cell membrane</keyword>
<feature type="transmembrane region" description="Helical" evidence="6">
    <location>
        <begin position="20"/>
        <end position="42"/>
    </location>
</feature>
<dbReference type="Proteomes" id="UP001500880">
    <property type="component" value="Unassembled WGS sequence"/>
</dbReference>
<dbReference type="PANTHER" id="PTHR33545">
    <property type="entry name" value="UPF0750 MEMBRANE PROTEIN YITT-RELATED"/>
    <property type="match status" value="1"/>
</dbReference>
<reference evidence="9" key="1">
    <citation type="journal article" date="2019" name="Int. J. Syst. Evol. Microbiol.">
        <title>The Global Catalogue of Microorganisms (GCM) 10K type strain sequencing project: providing services to taxonomists for standard genome sequencing and annotation.</title>
        <authorList>
            <consortium name="The Broad Institute Genomics Platform"/>
            <consortium name="The Broad Institute Genome Sequencing Center for Infectious Disease"/>
            <person name="Wu L."/>
            <person name="Ma J."/>
        </authorList>
    </citation>
    <scope>NUCLEOTIDE SEQUENCE [LARGE SCALE GENOMIC DNA]</scope>
    <source>
        <strain evidence="9">JCM 12389</strain>
    </source>
</reference>
<protein>
    <submittedName>
        <fullName evidence="8">YitT family protein</fullName>
    </submittedName>
</protein>
<dbReference type="EMBL" id="BAAADO010000009">
    <property type="protein sequence ID" value="GAA0502773.1"/>
    <property type="molecule type" value="Genomic_DNA"/>
</dbReference>
<evidence type="ECO:0000259" key="7">
    <source>
        <dbReference type="Pfam" id="PF10035"/>
    </source>
</evidence>
<dbReference type="PIRSF" id="PIRSF006483">
    <property type="entry name" value="Membrane_protein_YitT"/>
    <property type="match status" value="1"/>
</dbReference>
<evidence type="ECO:0000313" key="9">
    <source>
        <dbReference type="Proteomes" id="UP001500880"/>
    </source>
</evidence>
<evidence type="ECO:0000256" key="3">
    <source>
        <dbReference type="ARBA" id="ARBA00022692"/>
    </source>
</evidence>
<dbReference type="InterPro" id="IPR003740">
    <property type="entry name" value="YitT"/>
</dbReference>
<dbReference type="InterPro" id="IPR051461">
    <property type="entry name" value="UPF0750_membrane"/>
</dbReference>
<evidence type="ECO:0000256" key="1">
    <source>
        <dbReference type="ARBA" id="ARBA00004651"/>
    </source>
</evidence>
<feature type="domain" description="DUF2179" evidence="7">
    <location>
        <begin position="232"/>
        <end position="286"/>
    </location>
</feature>
<dbReference type="InterPro" id="IPR019264">
    <property type="entry name" value="DUF2179"/>
</dbReference>
<dbReference type="Pfam" id="PF10035">
    <property type="entry name" value="DUF2179"/>
    <property type="match status" value="1"/>
</dbReference>
<evidence type="ECO:0000313" key="8">
    <source>
        <dbReference type="EMBL" id="GAA0502773.1"/>
    </source>
</evidence>
<dbReference type="CDD" id="cd16380">
    <property type="entry name" value="YitT_C"/>
    <property type="match status" value="1"/>
</dbReference>
<dbReference type="Pfam" id="PF02588">
    <property type="entry name" value="YitT_membrane"/>
    <property type="match status" value="1"/>
</dbReference>
<keyword evidence="3 6" id="KW-0812">Transmembrane</keyword>
<gene>
    <name evidence="8" type="ORF">GCM10008986_33010</name>
</gene>
<feature type="transmembrane region" description="Helical" evidence="6">
    <location>
        <begin position="54"/>
        <end position="82"/>
    </location>
</feature>
<evidence type="ECO:0000256" key="6">
    <source>
        <dbReference type="SAM" id="Phobius"/>
    </source>
</evidence>
<proteinExistence type="predicted"/>
<evidence type="ECO:0000256" key="5">
    <source>
        <dbReference type="ARBA" id="ARBA00023136"/>
    </source>
</evidence>
<feature type="transmembrane region" description="Helical" evidence="6">
    <location>
        <begin position="157"/>
        <end position="179"/>
    </location>
</feature>
<organism evidence="8 9">
    <name type="scientific">Salinibacillus aidingensis</name>
    <dbReference type="NCBI Taxonomy" id="237684"/>
    <lineage>
        <taxon>Bacteria</taxon>
        <taxon>Bacillati</taxon>
        <taxon>Bacillota</taxon>
        <taxon>Bacilli</taxon>
        <taxon>Bacillales</taxon>
        <taxon>Bacillaceae</taxon>
        <taxon>Salinibacillus</taxon>
    </lineage>
</organism>
<evidence type="ECO:0000256" key="2">
    <source>
        <dbReference type="ARBA" id="ARBA00022475"/>
    </source>
</evidence>
<comment type="subcellular location">
    <subcellularLocation>
        <location evidence="1">Cell membrane</location>
        <topology evidence="1">Multi-pass membrane protein</topology>
    </subcellularLocation>
</comment>
<comment type="caution">
    <text evidence="8">The sequence shown here is derived from an EMBL/GenBank/DDBJ whole genome shotgun (WGS) entry which is preliminary data.</text>
</comment>
<keyword evidence="4 6" id="KW-1133">Transmembrane helix</keyword>
<sequence length="294" mass="32505">MKERLILLSKIRRKKVLKEIMQIFMITIGAIIASIGLELFLVPNDILDGGVIGLSIIAGAITNYQMSVFIILFNIPFLLIGFRRMGRKFTMHTLYGIVVLSIFTAIMHQFEPVTDDLFLATIVGAVILGTGVGLVIRTGGALDGTEIIAILFSKERPVSVGQLVMIMNFFIFILAALLVFSWETAMYSIITYYIAFKMIDVVVEGMEELKSVTIISDVPDELADSLIQQLGRGITFFHGEGVYTNDPKKIIYTVVTRIELSIVRSIANDIDPEALIAIENVADVSGSNFKKSTQ</sequence>
<dbReference type="PANTHER" id="PTHR33545:SF3">
    <property type="entry name" value="UPF0750 MEMBRANE PROTEIN YQFU"/>
    <property type="match status" value="1"/>
</dbReference>
<dbReference type="InterPro" id="IPR015867">
    <property type="entry name" value="N-reg_PII/ATP_PRibTrfase_C"/>
</dbReference>
<keyword evidence="5 6" id="KW-0472">Membrane</keyword>
<dbReference type="Gene3D" id="3.30.70.120">
    <property type="match status" value="1"/>
</dbReference>
<keyword evidence="9" id="KW-1185">Reference proteome</keyword>
<accession>A0ABP3LKH8</accession>